<name>A0ABQ7GX90_DUNSA</name>
<evidence type="ECO:0000313" key="1">
    <source>
        <dbReference type="EMBL" id="KAF5839228.1"/>
    </source>
</evidence>
<feature type="non-terminal residue" evidence="1">
    <location>
        <position position="190"/>
    </location>
</feature>
<gene>
    <name evidence="1" type="ORF">DUNSADRAFT_1262</name>
</gene>
<accession>A0ABQ7GX90</accession>
<comment type="caution">
    <text evidence="1">The sequence shown here is derived from an EMBL/GenBank/DDBJ whole genome shotgun (WGS) entry which is preliminary data.</text>
</comment>
<keyword evidence="2" id="KW-1185">Reference proteome</keyword>
<organism evidence="1 2">
    <name type="scientific">Dunaliella salina</name>
    <name type="common">Green alga</name>
    <name type="synonym">Protococcus salinus</name>
    <dbReference type="NCBI Taxonomy" id="3046"/>
    <lineage>
        <taxon>Eukaryota</taxon>
        <taxon>Viridiplantae</taxon>
        <taxon>Chlorophyta</taxon>
        <taxon>core chlorophytes</taxon>
        <taxon>Chlorophyceae</taxon>
        <taxon>CS clade</taxon>
        <taxon>Chlamydomonadales</taxon>
        <taxon>Dunaliellaceae</taxon>
        <taxon>Dunaliella</taxon>
    </lineage>
</organism>
<sequence>MRQSLKALSAAHLTKQEGQGSCEAAADLEVVCLGSQISPDQLMPPLLAAACAHDICGSLSAGGGQAVGCKVTALADHAAARRWLAAAGKKLEEYEHGAARQQSHVSLHVLPESSFMKRARHQLRLADQNGSVRSEQQQRQQQQEQDMVLVVADPSYHQGKGALPCTHLLQFWSDLDVFRRSEALKGRKVV</sequence>
<evidence type="ECO:0000313" key="2">
    <source>
        <dbReference type="Proteomes" id="UP000815325"/>
    </source>
</evidence>
<protein>
    <submittedName>
        <fullName evidence="1">Uncharacterized protein</fullName>
    </submittedName>
</protein>
<proteinExistence type="predicted"/>
<dbReference type="Proteomes" id="UP000815325">
    <property type="component" value="Unassembled WGS sequence"/>
</dbReference>
<reference evidence="1" key="1">
    <citation type="submission" date="2017-08" db="EMBL/GenBank/DDBJ databases">
        <authorList>
            <person name="Polle J.E."/>
            <person name="Barry K."/>
            <person name="Cushman J."/>
            <person name="Schmutz J."/>
            <person name="Tran D."/>
            <person name="Hathwaick L.T."/>
            <person name="Yim W.C."/>
            <person name="Jenkins J."/>
            <person name="Mckie-Krisberg Z.M."/>
            <person name="Prochnik S."/>
            <person name="Lindquist E."/>
            <person name="Dockter R.B."/>
            <person name="Adam C."/>
            <person name="Molina H."/>
            <person name="Bunkerborg J."/>
            <person name="Jin E."/>
            <person name="Buchheim M."/>
            <person name="Magnuson J."/>
        </authorList>
    </citation>
    <scope>NUCLEOTIDE SEQUENCE</scope>
    <source>
        <strain evidence="1">CCAP 19/18</strain>
    </source>
</reference>
<dbReference type="EMBL" id="MU069550">
    <property type="protein sequence ID" value="KAF5839228.1"/>
    <property type="molecule type" value="Genomic_DNA"/>
</dbReference>